<dbReference type="Gene3D" id="3.90.1150.180">
    <property type="match status" value="1"/>
</dbReference>
<reference evidence="10" key="1">
    <citation type="journal article" date="2019" name="Int. J. Syst. Evol. Microbiol.">
        <title>The Global Catalogue of Microorganisms (GCM) 10K type strain sequencing project: providing services to taxonomists for standard genome sequencing and annotation.</title>
        <authorList>
            <consortium name="The Broad Institute Genomics Platform"/>
            <consortium name="The Broad Institute Genome Sequencing Center for Infectious Disease"/>
            <person name="Wu L."/>
            <person name="Ma J."/>
        </authorList>
    </citation>
    <scope>NUCLEOTIDE SEQUENCE [LARGE SCALE GENOMIC DNA]</scope>
    <source>
        <strain evidence="10">NBRC 113072</strain>
    </source>
</reference>
<sequence>MTDPDRRRRIPRTDTVLADLGDLVARQGSDLVKRAVIAAQERARAGEIAPEDVAAEARRSVSSRPSTTMKPLINATGVVLHTNIGRACLSEDAKAALLRAAGHVDVEFDTATGLRARRGRDTLAALSAAVPSAEDALVVNNGAAALVLATTALGVALGRPEVVMSRGEIVEIGDNFRLHELIASTGATIVEVGTTNRTWARDYSEAITDRTGLVLKVHPSNFVVQGFTHGVDVAELADLLRDLRERPDSPAAGVPLVVDIGSGLLRPDSLLPGEPDAATTLAAGADLVTASGDKLLGGPQAGIVLGRADLVERMRHSPLARALRVDKLTLAALEATLTGGVTPTHAALHADLDVLRRRSEALAERLQGSGVDAQVVDHVAAVGGGGAPGVVLPSVAIAVAADRAEPLRRDGIIARVRGGRCLLDLRAVAPTDDDVIHDRLRAIAAANGDVS</sequence>
<dbReference type="InterPro" id="IPR015424">
    <property type="entry name" value="PyrdxlP-dep_Trfase"/>
</dbReference>
<dbReference type="Pfam" id="PF03841">
    <property type="entry name" value="SelA"/>
    <property type="match status" value="1"/>
</dbReference>
<dbReference type="InterPro" id="IPR018319">
    <property type="entry name" value="SelA-like"/>
</dbReference>
<feature type="modified residue" description="N6-(pyridoxal phosphate)lysine" evidence="8">
    <location>
        <position position="294"/>
    </location>
</feature>
<comment type="similarity">
    <text evidence="7 8">Belongs to the SelA family.</text>
</comment>
<evidence type="ECO:0000256" key="3">
    <source>
        <dbReference type="ARBA" id="ARBA00022679"/>
    </source>
</evidence>
<comment type="caution">
    <text evidence="9">The sequence shown here is derived from an EMBL/GenBank/DDBJ whole genome shotgun (WGS) entry which is preliminary data.</text>
</comment>
<comment type="cofactor">
    <cofactor evidence="1 8">
        <name>pyridoxal 5'-phosphate</name>
        <dbReference type="ChEBI" id="CHEBI:597326"/>
    </cofactor>
</comment>
<dbReference type="PANTHER" id="PTHR32328">
    <property type="entry name" value="L-SERYL-TRNA(SEC) SELENIUM TRANSFERASE"/>
    <property type="match status" value="1"/>
</dbReference>
<keyword evidence="10" id="KW-1185">Reference proteome</keyword>
<keyword evidence="5 8" id="KW-0648">Protein biosynthesis</keyword>
<protein>
    <recommendedName>
        <fullName evidence="8">L-seryl-tRNA(Sec) selenium transferase</fullName>
        <ecNumber evidence="8">2.9.1.1</ecNumber>
    </recommendedName>
    <alternativeName>
        <fullName evidence="8">Selenocysteine synthase</fullName>
        <shortName evidence="8">Sec synthase</shortName>
    </alternativeName>
    <alternativeName>
        <fullName evidence="8">Selenocysteinyl-tRNA(Sec) synthase</fullName>
    </alternativeName>
</protein>
<evidence type="ECO:0000256" key="4">
    <source>
        <dbReference type="ARBA" id="ARBA00022898"/>
    </source>
</evidence>
<comment type="catalytic activity">
    <reaction evidence="8">
        <text>L-seryl-tRNA(Sec) + selenophosphate + H(+) = L-selenocysteinyl-tRNA(Sec) + phosphate</text>
        <dbReference type="Rhea" id="RHEA:22728"/>
        <dbReference type="Rhea" id="RHEA-COMP:9742"/>
        <dbReference type="Rhea" id="RHEA-COMP:9743"/>
        <dbReference type="ChEBI" id="CHEBI:15378"/>
        <dbReference type="ChEBI" id="CHEBI:16144"/>
        <dbReference type="ChEBI" id="CHEBI:43474"/>
        <dbReference type="ChEBI" id="CHEBI:78533"/>
        <dbReference type="ChEBI" id="CHEBI:78573"/>
        <dbReference type="EC" id="2.9.1.1"/>
    </reaction>
</comment>
<dbReference type="InterPro" id="IPR004534">
    <property type="entry name" value="SelA_trans"/>
</dbReference>
<dbReference type="EC" id="2.9.1.1" evidence="8"/>
<dbReference type="Proteomes" id="UP001157126">
    <property type="component" value="Unassembled WGS sequence"/>
</dbReference>
<keyword evidence="2 8" id="KW-0963">Cytoplasm</keyword>
<evidence type="ECO:0000256" key="2">
    <source>
        <dbReference type="ARBA" id="ARBA00022490"/>
    </source>
</evidence>
<dbReference type="InterPro" id="IPR015421">
    <property type="entry name" value="PyrdxlP-dep_Trfase_major"/>
</dbReference>
<accession>A0ABQ6ISN5</accession>
<name>A0ABQ6ISN5_9MICO</name>
<dbReference type="Gene3D" id="3.40.640.10">
    <property type="entry name" value="Type I PLP-dependent aspartate aminotransferase-like (Major domain)"/>
    <property type="match status" value="1"/>
</dbReference>
<dbReference type="PANTHER" id="PTHR32328:SF0">
    <property type="entry name" value="L-SERYL-TRNA(SEC) SELENIUM TRANSFERASE"/>
    <property type="match status" value="1"/>
</dbReference>
<comment type="pathway">
    <text evidence="8">Aminoacyl-tRNA biosynthesis; selenocysteinyl-tRNA(Sec) biosynthesis; selenocysteinyl-tRNA(Sec) from L-seryl-tRNA(Sec) (bacterial route): step 1/1.</text>
</comment>
<organism evidence="9 10">
    <name type="scientific">Mobilicoccus caccae</name>
    <dbReference type="NCBI Taxonomy" id="1859295"/>
    <lineage>
        <taxon>Bacteria</taxon>
        <taxon>Bacillati</taxon>
        <taxon>Actinomycetota</taxon>
        <taxon>Actinomycetes</taxon>
        <taxon>Micrococcales</taxon>
        <taxon>Dermatophilaceae</taxon>
        <taxon>Mobilicoccus</taxon>
    </lineage>
</organism>
<dbReference type="GO" id="GO:0016740">
    <property type="term" value="F:transferase activity"/>
    <property type="evidence" value="ECO:0007669"/>
    <property type="project" value="UniProtKB-KW"/>
</dbReference>
<dbReference type="SUPFAM" id="SSF53383">
    <property type="entry name" value="PLP-dependent transferases"/>
    <property type="match status" value="1"/>
</dbReference>
<evidence type="ECO:0000256" key="5">
    <source>
        <dbReference type="ARBA" id="ARBA00022917"/>
    </source>
</evidence>
<comment type="function">
    <text evidence="8">Converts seryl-tRNA(Sec) to selenocysteinyl-tRNA(Sec) required for selenoprotein biosynthesis.</text>
</comment>
<gene>
    <name evidence="8 9" type="primary">selA</name>
    <name evidence="9" type="ORF">GCM10025883_29770</name>
</gene>
<evidence type="ECO:0000256" key="1">
    <source>
        <dbReference type="ARBA" id="ARBA00001933"/>
    </source>
</evidence>
<keyword evidence="4 8" id="KW-0663">Pyridoxal phosphate</keyword>
<proteinExistence type="inferred from homology"/>
<dbReference type="RefSeq" id="WP_284304550.1">
    <property type="nucleotide sequence ID" value="NZ_BSUO01000001.1"/>
</dbReference>
<dbReference type="HAMAP" id="MF_00423">
    <property type="entry name" value="SelA"/>
    <property type="match status" value="1"/>
</dbReference>
<evidence type="ECO:0000256" key="6">
    <source>
        <dbReference type="ARBA" id="ARBA00023266"/>
    </source>
</evidence>
<evidence type="ECO:0000313" key="10">
    <source>
        <dbReference type="Proteomes" id="UP001157126"/>
    </source>
</evidence>
<keyword evidence="3 8" id="KW-0808">Transferase</keyword>
<evidence type="ECO:0000256" key="8">
    <source>
        <dbReference type="HAMAP-Rule" id="MF_00423"/>
    </source>
</evidence>
<evidence type="ECO:0000256" key="7">
    <source>
        <dbReference type="ARBA" id="ARBA00044507"/>
    </source>
</evidence>
<dbReference type="EMBL" id="BSUO01000001">
    <property type="protein sequence ID" value="GMA40932.1"/>
    <property type="molecule type" value="Genomic_DNA"/>
</dbReference>
<keyword evidence="6 8" id="KW-0711">Selenium</keyword>
<evidence type="ECO:0000313" key="9">
    <source>
        <dbReference type="EMBL" id="GMA40932.1"/>
    </source>
</evidence>
<comment type="subcellular location">
    <subcellularLocation>
        <location evidence="8">Cytoplasm</location>
    </subcellularLocation>
</comment>
<dbReference type="NCBIfam" id="TIGR00474">
    <property type="entry name" value="selA"/>
    <property type="match status" value="1"/>
</dbReference>